<dbReference type="InterPro" id="IPR006528">
    <property type="entry name" value="Phage_head_morphogenesis_dom"/>
</dbReference>
<dbReference type="AlphaFoldDB" id="A0A0U2Z2D1"/>
<organism evidence="2 3">
    <name type="scientific">Pseudoalteromonas rubra</name>
    <dbReference type="NCBI Taxonomy" id="43658"/>
    <lineage>
        <taxon>Bacteria</taxon>
        <taxon>Pseudomonadati</taxon>
        <taxon>Pseudomonadota</taxon>
        <taxon>Gammaproteobacteria</taxon>
        <taxon>Alteromonadales</taxon>
        <taxon>Pseudoalteromonadaceae</taxon>
        <taxon>Pseudoalteromonas</taxon>
    </lineage>
</organism>
<evidence type="ECO:0000313" key="3">
    <source>
        <dbReference type="Proteomes" id="UP000069015"/>
    </source>
</evidence>
<protein>
    <submittedName>
        <fullName evidence="2">Phage head morphogenesis protein</fullName>
    </submittedName>
</protein>
<reference evidence="2 3" key="1">
    <citation type="submission" date="2015-12" db="EMBL/GenBank/DDBJ databases">
        <title>Complete genome sequence of Pseudoalteromonas rubra SCSIO 6842, harboring a conjugative plasmid.</title>
        <authorList>
            <person name="Li B."/>
            <person name="Wang X."/>
        </authorList>
    </citation>
    <scope>NUCLEOTIDE SEQUENCE [LARGE SCALE GENOMIC DNA]</scope>
    <source>
        <strain evidence="2 3">SCSIO 6842</strain>
    </source>
</reference>
<dbReference type="RefSeq" id="WP_058795353.1">
    <property type="nucleotide sequence ID" value="NZ_CP013611.1"/>
</dbReference>
<dbReference type="Pfam" id="PF04233">
    <property type="entry name" value="Phage_Mu_F"/>
    <property type="match status" value="1"/>
</dbReference>
<gene>
    <name evidence="2" type="ORF">AT705_02560</name>
</gene>
<proteinExistence type="predicted"/>
<dbReference type="EMBL" id="CP013611">
    <property type="protein sequence ID" value="ALU41905.1"/>
    <property type="molecule type" value="Genomic_DNA"/>
</dbReference>
<feature type="domain" description="Phage head morphogenesis" evidence="1">
    <location>
        <begin position="59"/>
        <end position="173"/>
    </location>
</feature>
<accession>A0A0U2Z2D1</accession>
<dbReference type="KEGG" id="prr:AT705_02560"/>
<evidence type="ECO:0000313" key="2">
    <source>
        <dbReference type="EMBL" id="ALU41905.1"/>
    </source>
</evidence>
<sequence>MPVSTDPQYGHKVQFREAINNFKDKVQIPTESYKDLMGHIHARAFTVAGATKTELLNDLYTDVLKAIEDGETITQFRKRFDETVAKHGWSYNGKRGWRTQVIYQNNKNTARAAGRWEQQTRLKERRPYLLYLTAGDQRVRPKHQTWHYILLPLEHKFWDTHYPPNGWMCRCKVVNLSERDIKRMGLTVTPDSAINAHLKPFKVVDPETGEELEKLPGIDLGWNYNPGKAWLGADQSTGKMLAGLDKNLREITTPLFNGAIKEGERYYKKQVAAVAARQALNKPETGRVFSLGHLHSDVFNNVLTKAPQTKSTLVVIDEPMIKTTIQVLGYEQAASMMDIVQANGLSTFNQSVIQLTINDVLIIIEVMPDQNRVVAVQQI</sequence>
<name>A0A0U2Z2D1_9GAMM</name>
<evidence type="ECO:0000259" key="1">
    <source>
        <dbReference type="Pfam" id="PF04233"/>
    </source>
</evidence>
<dbReference type="Proteomes" id="UP000069015">
    <property type="component" value="Chromosome 1"/>
</dbReference>